<evidence type="ECO:0000313" key="6">
    <source>
        <dbReference type="Proteomes" id="UP001227230"/>
    </source>
</evidence>
<dbReference type="InterPro" id="IPR011990">
    <property type="entry name" value="TPR-like_helical_dom_sf"/>
</dbReference>
<evidence type="ECO:0000256" key="3">
    <source>
        <dbReference type="SAM" id="MobiDB-lite"/>
    </source>
</evidence>
<evidence type="ECO:0000256" key="1">
    <source>
        <dbReference type="ARBA" id="ARBA00022737"/>
    </source>
</evidence>
<feature type="transmembrane region" description="Helical" evidence="4">
    <location>
        <begin position="157"/>
        <end position="179"/>
    </location>
</feature>
<dbReference type="Gene3D" id="1.25.40.10">
    <property type="entry name" value="Tetratricopeptide repeat domain"/>
    <property type="match status" value="1"/>
</dbReference>
<keyword evidence="4" id="KW-1133">Transmembrane helix</keyword>
<dbReference type="Proteomes" id="UP001227230">
    <property type="component" value="Chromosome 4"/>
</dbReference>
<dbReference type="PANTHER" id="PTHR31210:SF74">
    <property type="entry name" value="LYSINE KETOGLUTARATE REDUCTASE TRANS-SPLICING-LIKE PROTEIN"/>
    <property type="match status" value="1"/>
</dbReference>
<feature type="region of interest" description="Disordered" evidence="3">
    <location>
        <begin position="464"/>
        <end position="491"/>
    </location>
</feature>
<name>A0ABY9BSR0_VITVI</name>
<sequence>MQNALISVFSSSGAVEVARVVFDMLPTLVQDVVSWNSMIYGYLQSHRYELVLNVFWELLGDGSLSPNKVTLVSALFVCGKLGLLDLGKKIHGLFIGSGFILDVFLGSSLIDMYSKCGQIEDTRKIFVENLHNFIVSWNMKLPNCVSQLADSKSRRSCVCSIFPTASVLCLIFFIGSVLIGQDYSEKLSRWGMSTGMLNSVSNKCENQCRANGSEALPKGIVVTSSDLDMRPLWGFPKKRKDLKRNLLAVAVGVKQKDLVNKMVEKFLSYGFVVMLFHYDGVVDEWKDFKWCDRVLHVAAINQTKWWFAKRFLHPEIVAEYNYIFLWDEDLGVTDFNPRRYVATVQREGLEISQPALDGSKSEVHHQITLRGRRSDVHRRIFKSSGSGKICDENSTAPPCTGWIEVMAPVFSREAWRCVWYMIQNDLIHAWGLDMQLGYCAQGDRTKNVGVVDSDYIVHYGLPTLGANDPDKTTPPVQDDDSEPEKITTTTTAETPISKLPASSTSPINFRVEVRRQSYIEYNIFKKRWRQAVKEDKCWKDPYQQHKKGKRLRQRQGQRQRRRHYSRYSLTGQELCCKDLIWKKYWLSKNGKEMKISLAEMHFSSFVYSFASLESILKHAFGLKNIDLSKTRNIEEVGIRGLLIMEHWFTRGKCSAPFFMEQLG</sequence>
<dbReference type="InterPro" id="IPR007877">
    <property type="entry name" value="DUF707"/>
</dbReference>
<evidence type="ECO:0000256" key="2">
    <source>
        <dbReference type="PROSITE-ProRule" id="PRU00708"/>
    </source>
</evidence>
<feature type="transmembrane region" description="Helical" evidence="4">
    <location>
        <begin position="90"/>
        <end position="110"/>
    </location>
</feature>
<dbReference type="EMBL" id="CP126651">
    <property type="protein sequence ID" value="WJZ85861.1"/>
    <property type="molecule type" value="Genomic_DNA"/>
</dbReference>
<feature type="repeat" description="PPR" evidence="2">
    <location>
        <begin position="31"/>
        <end position="65"/>
    </location>
</feature>
<accession>A0ABY9BSR0</accession>
<reference evidence="5 6" key="1">
    <citation type="journal article" date="2023" name="Hortic Res">
        <title>The complete reference genome for grapevine (Vitis vinifera L.) genetics and breeding.</title>
        <authorList>
            <person name="Shi X."/>
            <person name="Cao S."/>
            <person name="Wang X."/>
            <person name="Huang S."/>
            <person name="Wang Y."/>
            <person name="Liu Z."/>
            <person name="Liu W."/>
            <person name="Leng X."/>
            <person name="Peng Y."/>
            <person name="Wang N."/>
            <person name="Wang Y."/>
            <person name="Ma Z."/>
            <person name="Xu X."/>
            <person name="Zhang F."/>
            <person name="Xue H."/>
            <person name="Zhong H."/>
            <person name="Wang Y."/>
            <person name="Zhang K."/>
            <person name="Velt A."/>
            <person name="Avia K."/>
            <person name="Holtgrawe D."/>
            <person name="Grimplet J."/>
            <person name="Matus J.T."/>
            <person name="Ware D."/>
            <person name="Wu X."/>
            <person name="Wang H."/>
            <person name="Liu C."/>
            <person name="Fang Y."/>
            <person name="Rustenholz C."/>
            <person name="Cheng Z."/>
            <person name="Xiao H."/>
            <person name="Zhou Y."/>
        </authorList>
    </citation>
    <scope>NUCLEOTIDE SEQUENCE [LARGE SCALE GENOMIC DNA]</scope>
    <source>
        <strain evidence="6">cv. Pinot noir / PN40024</strain>
        <tissue evidence="5">Leaf</tissue>
    </source>
</reference>
<gene>
    <name evidence="5" type="ORF">VitviT2T_005376</name>
</gene>
<proteinExistence type="predicted"/>
<evidence type="ECO:0000313" key="5">
    <source>
        <dbReference type="EMBL" id="WJZ85861.1"/>
    </source>
</evidence>
<keyword evidence="4" id="KW-0812">Transmembrane</keyword>
<feature type="compositionally biased region" description="Basic residues" evidence="3">
    <location>
        <begin position="544"/>
        <end position="564"/>
    </location>
</feature>
<feature type="region of interest" description="Disordered" evidence="3">
    <location>
        <begin position="543"/>
        <end position="564"/>
    </location>
</feature>
<protein>
    <submittedName>
        <fullName evidence="5">Uncharacterized protein</fullName>
    </submittedName>
</protein>
<dbReference type="Pfam" id="PF01535">
    <property type="entry name" value="PPR"/>
    <property type="match status" value="2"/>
</dbReference>
<dbReference type="PANTHER" id="PTHR31210">
    <property type="entry name" value="OS06G0731900 PROTEIN"/>
    <property type="match status" value="1"/>
</dbReference>
<keyword evidence="6" id="KW-1185">Reference proteome</keyword>
<evidence type="ECO:0000256" key="4">
    <source>
        <dbReference type="SAM" id="Phobius"/>
    </source>
</evidence>
<keyword evidence="1" id="KW-0677">Repeat</keyword>
<dbReference type="InterPro" id="IPR002885">
    <property type="entry name" value="PPR_rpt"/>
</dbReference>
<organism evidence="5 6">
    <name type="scientific">Vitis vinifera</name>
    <name type="common">Grape</name>
    <dbReference type="NCBI Taxonomy" id="29760"/>
    <lineage>
        <taxon>Eukaryota</taxon>
        <taxon>Viridiplantae</taxon>
        <taxon>Streptophyta</taxon>
        <taxon>Embryophyta</taxon>
        <taxon>Tracheophyta</taxon>
        <taxon>Spermatophyta</taxon>
        <taxon>Magnoliopsida</taxon>
        <taxon>eudicotyledons</taxon>
        <taxon>Gunneridae</taxon>
        <taxon>Pentapetalae</taxon>
        <taxon>rosids</taxon>
        <taxon>Vitales</taxon>
        <taxon>Vitaceae</taxon>
        <taxon>Viteae</taxon>
        <taxon>Vitis</taxon>
    </lineage>
</organism>
<keyword evidence="4" id="KW-0472">Membrane</keyword>
<dbReference type="PROSITE" id="PS51375">
    <property type="entry name" value="PPR"/>
    <property type="match status" value="1"/>
</dbReference>
<dbReference type="Pfam" id="PF05212">
    <property type="entry name" value="DUF707"/>
    <property type="match status" value="1"/>
</dbReference>